<dbReference type="AlphaFoldDB" id="Q3SF23"/>
<dbReference type="SUPFAM" id="SSF56300">
    <property type="entry name" value="Metallo-dependent phosphatases"/>
    <property type="match status" value="1"/>
</dbReference>
<evidence type="ECO:0000256" key="1">
    <source>
        <dbReference type="ARBA" id="ARBA00022729"/>
    </source>
</evidence>
<organism evidence="5 6">
    <name type="scientific">Thiobacillus denitrificans (strain ATCC 25259 / T1)</name>
    <dbReference type="NCBI Taxonomy" id="292415"/>
    <lineage>
        <taxon>Bacteria</taxon>
        <taxon>Pseudomonadati</taxon>
        <taxon>Pseudomonadota</taxon>
        <taxon>Betaproteobacteria</taxon>
        <taxon>Nitrosomonadales</taxon>
        <taxon>Thiobacillaceae</taxon>
        <taxon>Thiobacillus</taxon>
    </lineage>
</organism>
<dbReference type="Gene3D" id="3.90.780.10">
    <property type="entry name" value="5'-Nucleotidase, C-terminal domain"/>
    <property type="match status" value="1"/>
</dbReference>
<dbReference type="GO" id="GO:0008768">
    <property type="term" value="F:UDP-sugar diphosphatase activity"/>
    <property type="evidence" value="ECO:0007669"/>
    <property type="project" value="TreeGrafter"/>
</dbReference>
<dbReference type="PRINTS" id="PR01607">
    <property type="entry name" value="APYRASEFAMLY"/>
</dbReference>
<proteinExistence type="inferred from homology"/>
<evidence type="ECO:0000259" key="4">
    <source>
        <dbReference type="Pfam" id="PF02872"/>
    </source>
</evidence>
<keyword evidence="2" id="KW-0547">Nucleotide-binding</keyword>
<dbReference type="Pfam" id="PF02872">
    <property type="entry name" value="5_nucleotid_C"/>
    <property type="match status" value="1"/>
</dbReference>
<dbReference type="RefSeq" id="WP_011310869.1">
    <property type="nucleotide sequence ID" value="NC_007404.1"/>
</dbReference>
<dbReference type="GO" id="GO:0000166">
    <property type="term" value="F:nucleotide binding"/>
    <property type="evidence" value="ECO:0007669"/>
    <property type="project" value="UniProtKB-KW"/>
</dbReference>
<dbReference type="PANTHER" id="PTHR11575">
    <property type="entry name" value="5'-NUCLEOTIDASE-RELATED"/>
    <property type="match status" value="1"/>
</dbReference>
<gene>
    <name evidence="5" type="ordered locus">Tbd_0356</name>
</gene>
<accession>Q3SF23</accession>
<dbReference type="InterPro" id="IPR036907">
    <property type="entry name" value="5'-Nucleotdase_C_sf"/>
</dbReference>
<evidence type="ECO:0000313" key="5">
    <source>
        <dbReference type="EMBL" id="AAZ96309.1"/>
    </source>
</evidence>
<feature type="chain" id="PRO_5005143161" evidence="2">
    <location>
        <begin position="23"/>
        <end position="655"/>
    </location>
</feature>
<dbReference type="HOGENOM" id="CLU_005854_5_2_4"/>
<dbReference type="GO" id="GO:0009166">
    <property type="term" value="P:nucleotide catabolic process"/>
    <property type="evidence" value="ECO:0007669"/>
    <property type="project" value="InterPro"/>
</dbReference>
<dbReference type="SUPFAM" id="SSF55816">
    <property type="entry name" value="5'-nucleotidase (syn. UDP-sugar hydrolase), C-terminal domain"/>
    <property type="match status" value="1"/>
</dbReference>
<keyword evidence="6" id="KW-1185">Reference proteome</keyword>
<sequence>MMHRLHPLAVGVLLSLSVQAQAACLEPSVVIGTVDSAVANKEIGAACMNDLIIDSASEGANWGSHGEFVSAVSRLTQDWLKAESISATERSRIVSAAARSDVGSTLLVKIAAINDFHGQLFSPGSFAGKPVGGIDALAAYIDAIRAKSPNHVTVSAGDLIGATPLVSALFHDEPTIEGMNILGLDFNAVGNHEFDEGRDELLRMQNGGCHPTDPNSCQGDAVGTPVPFEGARFKFLAANVTEKTDGKTLFPAYAIRNFKGNKVAFIGMTLEDTPSIVTPSGISTLDFHDEADTVNALIPELKAQGVESIVVLVHEGGVDTTTANINDCSNVSGAILGIVQRLDDAVDLVVSGHTHQAYRCSLSNRAGRTIPVTSTNAQGRSVTEIDLVIDTMTRDVASIAVDNVVVDRSNAAVPPMAALTALANGYNALAAPLANTPLGGITAAITRSANAAGESALGDVIADAQLEATAAPELGGAVIALMNPGGIRADFTYPSSDALEGDGVVTYGEAFAVQPFGNSLVTKTFTGQQIYDLLEQQWGAFQPFARILQVSEGFSYQHTFDTAAANFAAQKGAHYVCDGSVKLHGVAIDKLASYRVTMNSFLASGGDNFTVFTQGTGQLGGALDLDAMQQYFKSHDPVAPSAQDRVVKVSVCPAP</sequence>
<dbReference type="OrthoDB" id="9803927at2"/>
<dbReference type="Pfam" id="PF00149">
    <property type="entry name" value="Metallophos"/>
    <property type="match status" value="1"/>
</dbReference>
<keyword evidence="2 5" id="KW-0378">Hydrolase</keyword>
<dbReference type="InterPro" id="IPR004843">
    <property type="entry name" value="Calcineurin-like_PHP"/>
</dbReference>
<dbReference type="Gene3D" id="3.60.21.10">
    <property type="match status" value="1"/>
</dbReference>
<evidence type="ECO:0000256" key="2">
    <source>
        <dbReference type="RuleBase" id="RU362119"/>
    </source>
</evidence>
<dbReference type="KEGG" id="tbd:Tbd_0356"/>
<feature type="domain" description="Calcineurin-like phosphoesterase" evidence="3">
    <location>
        <begin position="109"/>
        <end position="356"/>
    </location>
</feature>
<dbReference type="EC" id="3.1.3.5" evidence="5"/>
<dbReference type="eggNOG" id="COG0737">
    <property type="taxonomic scope" value="Bacteria"/>
</dbReference>
<protein>
    <submittedName>
        <fullName evidence="5">5'-nucleotidase</fullName>
        <ecNumber evidence="5">3.1.3.5</ecNumber>
    </submittedName>
</protein>
<dbReference type="GO" id="GO:0030288">
    <property type="term" value="C:outer membrane-bounded periplasmic space"/>
    <property type="evidence" value="ECO:0007669"/>
    <property type="project" value="TreeGrafter"/>
</dbReference>
<name>Q3SF23_THIDA</name>
<evidence type="ECO:0000313" key="6">
    <source>
        <dbReference type="Proteomes" id="UP000008291"/>
    </source>
</evidence>
<reference evidence="5 6" key="1">
    <citation type="journal article" date="2006" name="J. Bacteriol.">
        <title>The genome sequence of the obligately chemolithoautotrophic, facultatively anaerobic bacterium Thiobacillus denitrificans.</title>
        <authorList>
            <person name="Beller H.R."/>
            <person name="Chain P.S."/>
            <person name="Letain T.E."/>
            <person name="Chakicherla A."/>
            <person name="Larimer F.W."/>
            <person name="Richardson P.M."/>
            <person name="Coleman M.A."/>
            <person name="Wood A.P."/>
            <person name="Kelly D.P."/>
        </authorList>
    </citation>
    <scope>NUCLEOTIDE SEQUENCE [LARGE SCALE GENOMIC DNA]</scope>
    <source>
        <strain evidence="5 6">ATCC 25259</strain>
    </source>
</reference>
<comment type="similarity">
    <text evidence="2">Belongs to the 5'-nucleotidase family.</text>
</comment>
<dbReference type="InterPro" id="IPR006179">
    <property type="entry name" value="5_nucleotidase/apyrase"/>
</dbReference>
<dbReference type="Proteomes" id="UP000008291">
    <property type="component" value="Chromosome"/>
</dbReference>
<dbReference type="GO" id="GO:0008253">
    <property type="term" value="F:5'-nucleotidase activity"/>
    <property type="evidence" value="ECO:0007669"/>
    <property type="project" value="UniProtKB-EC"/>
</dbReference>
<feature type="domain" description="5'-Nucleotidase C-terminal" evidence="4">
    <location>
        <begin position="444"/>
        <end position="613"/>
    </location>
</feature>
<dbReference type="EMBL" id="CP000116">
    <property type="protein sequence ID" value="AAZ96309.1"/>
    <property type="molecule type" value="Genomic_DNA"/>
</dbReference>
<dbReference type="InterPro" id="IPR008334">
    <property type="entry name" value="5'-Nucleotdase_C"/>
</dbReference>
<evidence type="ECO:0000259" key="3">
    <source>
        <dbReference type="Pfam" id="PF00149"/>
    </source>
</evidence>
<dbReference type="STRING" id="292415.Tbd_0356"/>
<dbReference type="InterPro" id="IPR029052">
    <property type="entry name" value="Metallo-depent_PP-like"/>
</dbReference>
<feature type="signal peptide" evidence="2">
    <location>
        <begin position="1"/>
        <end position="22"/>
    </location>
</feature>
<keyword evidence="1 2" id="KW-0732">Signal</keyword>
<dbReference type="PANTHER" id="PTHR11575:SF24">
    <property type="entry name" value="5'-NUCLEOTIDASE"/>
    <property type="match status" value="1"/>
</dbReference>